<dbReference type="InParanoid" id="F1Z8F0"/>
<accession>F1Z8F0</accession>
<evidence type="ECO:0000313" key="7">
    <source>
        <dbReference type="Proteomes" id="UP000004728"/>
    </source>
</evidence>
<dbReference type="EMBL" id="AEWJ01000037">
    <property type="protein sequence ID" value="EGD59075.1"/>
    <property type="molecule type" value="Genomic_DNA"/>
</dbReference>
<dbReference type="Pfam" id="PF02574">
    <property type="entry name" value="S-methyl_trans"/>
    <property type="match status" value="1"/>
</dbReference>
<evidence type="ECO:0000256" key="2">
    <source>
        <dbReference type="ARBA" id="ARBA00022679"/>
    </source>
</evidence>
<evidence type="ECO:0000313" key="6">
    <source>
        <dbReference type="EMBL" id="EGD59075.1"/>
    </source>
</evidence>
<dbReference type="PROSITE" id="PS50970">
    <property type="entry name" value="HCY"/>
    <property type="match status" value="1"/>
</dbReference>
<dbReference type="InterPro" id="IPR036589">
    <property type="entry name" value="HCY_dom_sf"/>
</dbReference>
<name>F1Z8F0_9SPHN</name>
<feature type="binding site" evidence="3 4">
    <location>
        <position position="313"/>
    </location>
    <ligand>
        <name>Zn(2+)</name>
        <dbReference type="ChEBI" id="CHEBI:29105"/>
    </ligand>
</feature>
<proteinExistence type="predicted"/>
<comment type="cofactor">
    <cofactor evidence="3">
        <name>Zn(2+)</name>
        <dbReference type="ChEBI" id="CHEBI:29105"/>
    </cofactor>
    <text evidence="3">Binds 1 zinc ion per subunit.</text>
</comment>
<dbReference type="GO" id="GO:0032259">
    <property type="term" value="P:methylation"/>
    <property type="evidence" value="ECO:0007669"/>
    <property type="project" value="UniProtKB-KW"/>
</dbReference>
<dbReference type="HOGENOM" id="CLU_004914_3_0_5"/>
<evidence type="ECO:0000256" key="4">
    <source>
        <dbReference type="PROSITE-ProRule" id="PRU00333"/>
    </source>
</evidence>
<dbReference type="FunCoup" id="F1Z8F0">
    <property type="interactions" value="288"/>
</dbReference>
<dbReference type="Gene3D" id="3.20.20.330">
    <property type="entry name" value="Homocysteine-binding-like domain"/>
    <property type="match status" value="1"/>
</dbReference>
<evidence type="ECO:0000259" key="5">
    <source>
        <dbReference type="PROSITE" id="PS50970"/>
    </source>
</evidence>
<protein>
    <submittedName>
        <fullName evidence="6">Homocysteine S-methyltransferase</fullName>
    </submittedName>
</protein>
<dbReference type="PIRSF" id="PIRSF037505">
    <property type="entry name" value="Betaine_HMT"/>
    <property type="match status" value="1"/>
</dbReference>
<feature type="binding site" evidence="3 4">
    <location>
        <position position="312"/>
    </location>
    <ligand>
        <name>Zn(2+)</name>
        <dbReference type="ChEBI" id="CHEBI:29105"/>
    </ligand>
</feature>
<keyword evidence="1 4" id="KW-0489">Methyltransferase</keyword>
<dbReference type="GO" id="GO:0008270">
    <property type="term" value="F:zinc ion binding"/>
    <property type="evidence" value="ECO:0007669"/>
    <property type="project" value="InterPro"/>
</dbReference>
<dbReference type="eggNOG" id="COG2040">
    <property type="taxonomic scope" value="Bacteria"/>
</dbReference>
<dbReference type="PANTHER" id="PTHR11103:SF18">
    <property type="entry name" value="SLR1189 PROTEIN"/>
    <property type="match status" value="1"/>
</dbReference>
<dbReference type="AlphaFoldDB" id="F1Z8F0"/>
<feature type="domain" description="Hcy-binding" evidence="5">
    <location>
        <begin position="29"/>
        <end position="327"/>
    </location>
</feature>
<comment type="caution">
    <text evidence="6">The sequence shown here is derived from an EMBL/GenBank/DDBJ whole genome shotgun (WGS) entry which is preliminary data.</text>
</comment>
<dbReference type="PANTHER" id="PTHR11103">
    <property type="entry name" value="SLR1189 PROTEIN"/>
    <property type="match status" value="1"/>
</dbReference>
<dbReference type="InterPro" id="IPR003726">
    <property type="entry name" value="HCY_dom"/>
</dbReference>
<sequence length="328" mass="34150">MRVFVAPASPLDHAPSLAETCAPILKGEPAVSDTSAASPLIILDGGTGRELNRIGAPFEQPEWSALALIEGPEFVSRVHQSYVDAGADVITTNSYAVVPFHIGEERFAARGHELAALAGKLARDVADAAPRKITVAGSLPPICGSYRPDLVDIDRARPILAVLVEALAPYVDQWQAETLSSLIEAKLVAELVKPTGKPLWLSFTLEDAHPDGEPRLRSGESVTEAAKLAQDLGASAILFNCSQPEVMAAAVRAAHAAASLPVGVYANAFPPMDEEAEANAGLSEIRADLDPAGYAAFARGWAGEGATILGGCCGIGPEHIAALRALTA</sequence>
<dbReference type="InterPro" id="IPR017226">
    <property type="entry name" value="BHMT-like"/>
</dbReference>
<dbReference type="Proteomes" id="UP000004728">
    <property type="component" value="Unassembled WGS sequence"/>
</dbReference>
<keyword evidence="2 4" id="KW-0808">Transferase</keyword>
<evidence type="ECO:0000256" key="1">
    <source>
        <dbReference type="ARBA" id="ARBA00022603"/>
    </source>
</evidence>
<dbReference type="SUPFAM" id="SSF82282">
    <property type="entry name" value="Homocysteine S-methyltransferase"/>
    <property type="match status" value="1"/>
</dbReference>
<dbReference type="GO" id="GO:0009086">
    <property type="term" value="P:methionine biosynthetic process"/>
    <property type="evidence" value="ECO:0007669"/>
    <property type="project" value="InterPro"/>
</dbReference>
<gene>
    <name evidence="6" type="ORF">Y88_1137</name>
</gene>
<keyword evidence="3 4" id="KW-0862">Zinc</keyword>
<organism evidence="6 7">
    <name type="scientific">Novosphingobium nitrogenifigens DSM 19370</name>
    <dbReference type="NCBI Taxonomy" id="983920"/>
    <lineage>
        <taxon>Bacteria</taxon>
        <taxon>Pseudomonadati</taxon>
        <taxon>Pseudomonadota</taxon>
        <taxon>Alphaproteobacteria</taxon>
        <taxon>Sphingomonadales</taxon>
        <taxon>Sphingomonadaceae</taxon>
        <taxon>Novosphingobium</taxon>
    </lineage>
</organism>
<dbReference type="OrthoDB" id="9803687at2"/>
<feature type="binding site" evidence="3 4">
    <location>
        <position position="241"/>
    </location>
    <ligand>
        <name>Zn(2+)</name>
        <dbReference type="ChEBI" id="CHEBI:29105"/>
    </ligand>
</feature>
<dbReference type="GO" id="GO:0008168">
    <property type="term" value="F:methyltransferase activity"/>
    <property type="evidence" value="ECO:0007669"/>
    <property type="project" value="UniProtKB-UniRule"/>
</dbReference>
<evidence type="ECO:0000256" key="3">
    <source>
        <dbReference type="PIRSR" id="PIRSR037505-2"/>
    </source>
</evidence>
<keyword evidence="7" id="KW-1185">Reference proteome</keyword>
<dbReference type="STRING" id="983920.Y88_1137"/>
<reference evidence="6 7" key="1">
    <citation type="journal article" date="2012" name="J. Bacteriol.">
        <title>Draft Genome Sequence of Novosphingobium nitrogenifigens Y88T.</title>
        <authorList>
            <person name="Strabala T.J."/>
            <person name="Macdonald L."/>
            <person name="Liu V."/>
            <person name="Smit A.M."/>
        </authorList>
    </citation>
    <scope>NUCLEOTIDE SEQUENCE [LARGE SCALE GENOMIC DNA]</scope>
    <source>
        <strain evidence="6 7">DSM 19370</strain>
    </source>
</reference>
<keyword evidence="3 4" id="KW-0479">Metal-binding</keyword>